<evidence type="ECO:0000256" key="7">
    <source>
        <dbReference type="ARBA" id="ARBA00023295"/>
    </source>
</evidence>
<name>A0A3D2SAL2_9BACE</name>
<evidence type="ECO:0000259" key="11">
    <source>
        <dbReference type="PROSITE" id="PS51760"/>
    </source>
</evidence>
<sequence length="351" mass="38527">CYSAMVKADVLNTDFTFQVQNPTSYAGEGYVSGTTAVGQWVPIEGEFTCAKAGMQRLCINFGKAAGTYYVDNVKFGEKKATTKAATRGVRIIPLSDEEKALLIGNALESWISQMVSHCKSHIKAWDVVNEPMREGGTLRDGTESSGDDIFSWVKYLGKDYAVTAFKLARQYGNGDSDKLFINDYNLEVSEAKLAGLIDYVTYIESKGAKVDGIGTQMHLSLSGKDANGIANLKQQIDKMFQTLAASGKLIKVSELDIALGTASPTDTQFADQAEMYRYVIESYKKYIPQAQQYGITIWGVSDDPAEHENWLPDDAPNLWDASYGRKHAYKGVADGFAGKDVSEDFSGDLQY</sequence>
<dbReference type="InterPro" id="IPR017853">
    <property type="entry name" value="GH"/>
</dbReference>
<dbReference type="Gene3D" id="3.20.20.80">
    <property type="entry name" value="Glycosidases"/>
    <property type="match status" value="1"/>
</dbReference>
<dbReference type="GO" id="GO:0031176">
    <property type="term" value="F:endo-1,4-beta-xylanase activity"/>
    <property type="evidence" value="ECO:0007669"/>
    <property type="project" value="UniProtKB-EC"/>
</dbReference>
<reference evidence="12 13" key="1">
    <citation type="journal article" date="2018" name="Nat. Biotechnol.">
        <title>A standardized bacterial taxonomy based on genome phylogeny substantially revises the tree of life.</title>
        <authorList>
            <person name="Parks D.H."/>
            <person name="Chuvochina M."/>
            <person name="Waite D.W."/>
            <person name="Rinke C."/>
            <person name="Skarshewski A."/>
            <person name="Chaumeil P.A."/>
            <person name="Hugenholtz P."/>
        </authorList>
    </citation>
    <scope>NUCLEOTIDE SEQUENCE [LARGE SCALE GENOMIC DNA]</scope>
    <source>
        <strain evidence="12">UBA9667</strain>
    </source>
</reference>
<dbReference type="EC" id="3.2.1.8" evidence="10"/>
<evidence type="ECO:0000313" key="12">
    <source>
        <dbReference type="EMBL" id="HCK23315.1"/>
    </source>
</evidence>
<evidence type="ECO:0000256" key="6">
    <source>
        <dbReference type="ARBA" id="ARBA00023277"/>
    </source>
</evidence>
<proteinExistence type="inferred from homology"/>
<dbReference type="GO" id="GO:0045493">
    <property type="term" value="P:xylan catabolic process"/>
    <property type="evidence" value="ECO:0007669"/>
    <property type="project" value="UniProtKB-KW"/>
</dbReference>
<dbReference type="PROSITE" id="PS51760">
    <property type="entry name" value="GH10_2"/>
    <property type="match status" value="1"/>
</dbReference>
<dbReference type="InterPro" id="IPR031158">
    <property type="entry name" value="GH10_AS"/>
</dbReference>
<dbReference type="SMART" id="SM00633">
    <property type="entry name" value="Glyco_10"/>
    <property type="match status" value="1"/>
</dbReference>
<evidence type="ECO:0000256" key="9">
    <source>
        <dbReference type="PROSITE-ProRule" id="PRU10061"/>
    </source>
</evidence>
<gene>
    <name evidence="12" type="ORF">DHW31_00775</name>
</gene>
<dbReference type="InterPro" id="IPR044846">
    <property type="entry name" value="GH10"/>
</dbReference>
<dbReference type="AlphaFoldDB" id="A0A3D2SAL2"/>
<evidence type="ECO:0000256" key="5">
    <source>
        <dbReference type="ARBA" id="ARBA00022801"/>
    </source>
</evidence>
<dbReference type="SUPFAM" id="SSF51445">
    <property type="entry name" value="(Trans)glycosidases"/>
    <property type="match status" value="1"/>
</dbReference>
<dbReference type="PANTHER" id="PTHR31490:SF88">
    <property type="entry name" value="BETA-XYLANASE"/>
    <property type="match status" value="1"/>
</dbReference>
<dbReference type="Proteomes" id="UP000263098">
    <property type="component" value="Unassembled WGS sequence"/>
</dbReference>
<dbReference type="Pfam" id="PF00331">
    <property type="entry name" value="Glyco_hydro_10"/>
    <property type="match status" value="1"/>
</dbReference>
<evidence type="ECO:0000313" key="13">
    <source>
        <dbReference type="Proteomes" id="UP000263098"/>
    </source>
</evidence>
<keyword evidence="7 10" id="KW-0326">Glycosidase</keyword>
<feature type="active site" description="Nucleophile" evidence="9">
    <location>
        <position position="254"/>
    </location>
</feature>
<organism evidence="12 13">
    <name type="scientific">Bacteroides graminisolvens</name>
    <dbReference type="NCBI Taxonomy" id="477666"/>
    <lineage>
        <taxon>Bacteria</taxon>
        <taxon>Pseudomonadati</taxon>
        <taxon>Bacteroidota</taxon>
        <taxon>Bacteroidia</taxon>
        <taxon>Bacteroidales</taxon>
        <taxon>Bacteroidaceae</taxon>
        <taxon>Bacteroides</taxon>
    </lineage>
</organism>
<comment type="catalytic activity">
    <reaction evidence="1 10">
        <text>Endohydrolysis of (1-&gt;4)-beta-D-xylosidic linkages in xylans.</text>
        <dbReference type="EC" id="3.2.1.8"/>
    </reaction>
</comment>
<evidence type="ECO:0000256" key="2">
    <source>
        <dbReference type="ARBA" id="ARBA00007495"/>
    </source>
</evidence>
<keyword evidence="3" id="KW-0858">Xylan degradation</keyword>
<evidence type="ECO:0000256" key="1">
    <source>
        <dbReference type="ARBA" id="ARBA00000681"/>
    </source>
</evidence>
<keyword evidence="5 10" id="KW-0378">Hydrolase</keyword>
<protein>
    <recommendedName>
        <fullName evidence="10">Beta-xylanase</fullName>
        <ecNumber evidence="10">3.2.1.8</ecNumber>
    </recommendedName>
</protein>
<keyword evidence="8 10" id="KW-0624">Polysaccharide degradation</keyword>
<accession>A0A3D2SAL2</accession>
<feature type="non-terminal residue" evidence="12">
    <location>
        <position position="1"/>
    </location>
</feature>
<dbReference type="PROSITE" id="PS00591">
    <property type="entry name" value="GH10_1"/>
    <property type="match status" value="1"/>
</dbReference>
<evidence type="ECO:0000256" key="8">
    <source>
        <dbReference type="ARBA" id="ARBA00023326"/>
    </source>
</evidence>
<dbReference type="PRINTS" id="PR00134">
    <property type="entry name" value="GLHYDRLASE10"/>
</dbReference>
<comment type="caution">
    <text evidence="12">The sequence shown here is derived from an EMBL/GenBank/DDBJ whole genome shotgun (WGS) entry which is preliminary data.</text>
</comment>
<evidence type="ECO:0000256" key="4">
    <source>
        <dbReference type="ARBA" id="ARBA00022729"/>
    </source>
</evidence>
<dbReference type="PANTHER" id="PTHR31490">
    <property type="entry name" value="GLYCOSYL HYDROLASE"/>
    <property type="match status" value="1"/>
</dbReference>
<keyword evidence="4" id="KW-0732">Signal</keyword>
<dbReference type="Gene3D" id="2.60.120.260">
    <property type="entry name" value="Galactose-binding domain-like"/>
    <property type="match status" value="1"/>
</dbReference>
<evidence type="ECO:0000256" key="3">
    <source>
        <dbReference type="ARBA" id="ARBA00022651"/>
    </source>
</evidence>
<dbReference type="InterPro" id="IPR001000">
    <property type="entry name" value="GH10_dom"/>
</dbReference>
<evidence type="ECO:0000256" key="10">
    <source>
        <dbReference type="RuleBase" id="RU361174"/>
    </source>
</evidence>
<keyword evidence="6 10" id="KW-0119">Carbohydrate metabolism</keyword>
<comment type="similarity">
    <text evidence="2 10">Belongs to the glycosyl hydrolase 10 (cellulase F) family.</text>
</comment>
<feature type="domain" description="GH10" evidence="11">
    <location>
        <begin position="1"/>
        <end position="335"/>
    </location>
</feature>
<dbReference type="EMBL" id="DPVG01000023">
    <property type="protein sequence ID" value="HCK23315.1"/>
    <property type="molecule type" value="Genomic_DNA"/>
</dbReference>